<keyword evidence="11" id="KW-0812">Transmembrane</keyword>
<evidence type="ECO:0000256" key="1">
    <source>
        <dbReference type="ARBA" id="ARBA00001971"/>
    </source>
</evidence>
<dbReference type="SUPFAM" id="SSF48264">
    <property type="entry name" value="Cytochrome P450"/>
    <property type="match status" value="1"/>
</dbReference>
<name>A0A0U5GQ55_ASPCI</name>
<dbReference type="InterPro" id="IPR036396">
    <property type="entry name" value="Cyt_P450_sf"/>
</dbReference>
<accession>A0A0U5GQ55</accession>
<keyword evidence="11" id="KW-1133">Transmembrane helix</keyword>
<proteinExistence type="inferred from homology"/>
<dbReference type="CDD" id="cd11060">
    <property type="entry name" value="CYP57A1-like"/>
    <property type="match status" value="1"/>
</dbReference>
<dbReference type="InterPro" id="IPR017972">
    <property type="entry name" value="Cyt_P450_CS"/>
</dbReference>
<comment type="subcellular location">
    <subcellularLocation>
        <location evidence="2">Membrane</location>
        <topology evidence="2">Single-pass membrane protein</topology>
    </subcellularLocation>
</comment>
<keyword evidence="7 9" id="KW-0408">Iron</keyword>
<dbReference type="EMBL" id="CDMC01000006">
    <property type="protein sequence ID" value="CEN61002.1"/>
    <property type="molecule type" value="Genomic_DNA"/>
</dbReference>
<evidence type="ECO:0000256" key="4">
    <source>
        <dbReference type="ARBA" id="ARBA00022617"/>
    </source>
</evidence>
<feature type="binding site" description="axial binding residue" evidence="9">
    <location>
        <position position="455"/>
    </location>
    <ligand>
        <name>heme</name>
        <dbReference type="ChEBI" id="CHEBI:30413"/>
    </ligand>
    <ligandPart>
        <name>Fe</name>
        <dbReference type="ChEBI" id="CHEBI:18248"/>
    </ligandPart>
</feature>
<evidence type="ECO:0000313" key="12">
    <source>
        <dbReference type="EMBL" id="CEN61002.1"/>
    </source>
</evidence>
<evidence type="ECO:0000256" key="11">
    <source>
        <dbReference type="SAM" id="Phobius"/>
    </source>
</evidence>
<dbReference type="FunFam" id="1.10.630.10:FF:000050">
    <property type="entry name" value="Cytochrome P450 monooxygenase"/>
    <property type="match status" value="1"/>
</dbReference>
<dbReference type="PANTHER" id="PTHR24305">
    <property type="entry name" value="CYTOCHROME P450"/>
    <property type="match status" value="1"/>
</dbReference>
<evidence type="ECO:0000256" key="10">
    <source>
        <dbReference type="RuleBase" id="RU000461"/>
    </source>
</evidence>
<evidence type="ECO:0000256" key="6">
    <source>
        <dbReference type="ARBA" id="ARBA00023002"/>
    </source>
</evidence>
<dbReference type="OMA" id="FYLPFRA"/>
<gene>
    <name evidence="12" type="ORF">ASPCAL07672</name>
</gene>
<dbReference type="PANTHER" id="PTHR24305:SF229">
    <property type="entry name" value="P450, PUTATIVE (EUROFUNG)-RELATED"/>
    <property type="match status" value="1"/>
</dbReference>
<dbReference type="Pfam" id="PF00067">
    <property type="entry name" value="p450"/>
    <property type="match status" value="1"/>
</dbReference>
<keyword evidence="8 10" id="KW-0503">Monooxygenase</keyword>
<keyword evidence="6 10" id="KW-0560">Oxidoreductase</keyword>
<dbReference type="InterPro" id="IPR001128">
    <property type="entry name" value="Cyt_P450"/>
</dbReference>
<feature type="transmembrane region" description="Helical" evidence="11">
    <location>
        <begin position="6"/>
        <end position="31"/>
    </location>
</feature>
<organism evidence="12 13">
    <name type="scientific">Aspergillus calidoustus</name>
    <dbReference type="NCBI Taxonomy" id="454130"/>
    <lineage>
        <taxon>Eukaryota</taxon>
        <taxon>Fungi</taxon>
        <taxon>Dikarya</taxon>
        <taxon>Ascomycota</taxon>
        <taxon>Pezizomycotina</taxon>
        <taxon>Eurotiomycetes</taxon>
        <taxon>Eurotiomycetidae</taxon>
        <taxon>Eurotiales</taxon>
        <taxon>Aspergillaceae</taxon>
        <taxon>Aspergillus</taxon>
        <taxon>Aspergillus subgen. Nidulantes</taxon>
    </lineage>
</organism>
<evidence type="ECO:0000256" key="9">
    <source>
        <dbReference type="PIRSR" id="PIRSR602401-1"/>
    </source>
</evidence>
<keyword evidence="5 9" id="KW-0479">Metal-binding</keyword>
<dbReference type="GO" id="GO:0020037">
    <property type="term" value="F:heme binding"/>
    <property type="evidence" value="ECO:0007669"/>
    <property type="project" value="InterPro"/>
</dbReference>
<dbReference type="AlphaFoldDB" id="A0A0U5GQ55"/>
<sequence length="513" mass="57305">MALSEVLGSLWACRGLATALFGAYWVLWIAYARTFHPYARYPGPFLASISRLWIVMEIFQGRAHRTQAELHKKYGPIIRIAPNEVAISDPASIKEIYSINSGFTKTDFYTPWRASFARFPDHFTSTDEELHGQRRKIVNNIYSMSSIVKSEPLIDTCTELFMTRMGVFSKQRQLVDLATWVQWYAFDVIGELYFSSMFGFMAQCSDVHDYIGSLDTLLPVLCAASVMPTYVRAPFLASGLLLGSVRKALKALGSIEDAAASCVRERLQSEGKPDGAREDILGKLLGIHDSKGDQHNFNLTDVQTEVFSGLFAGSDTTAAALSSIIYHLMANPHAYAKLRDEIDEASAAGKLSYPRIKYAEATQLPYLIACCKEGMRMHPSVGLTLPRIVPSGGCQIAGHWFPGGLRVGINASVVHLDETIFGEDADEYNPDRWFREDAVNMDRYMFQFGGGSRTCIGKNISLCEIHKLVPELLRSYDLEMASPEKGFRTMNHWFNKPLPLYVHIRKRGSDGGV</sequence>
<evidence type="ECO:0000256" key="8">
    <source>
        <dbReference type="ARBA" id="ARBA00023033"/>
    </source>
</evidence>
<dbReference type="PROSITE" id="PS00086">
    <property type="entry name" value="CYTOCHROME_P450"/>
    <property type="match status" value="1"/>
</dbReference>
<keyword evidence="11" id="KW-0472">Membrane</keyword>
<reference evidence="13" key="1">
    <citation type="journal article" date="2016" name="Genome Announc.">
        <title>Draft genome sequences of fungus Aspergillus calidoustus.</title>
        <authorList>
            <person name="Horn F."/>
            <person name="Linde J."/>
            <person name="Mattern D.J."/>
            <person name="Walther G."/>
            <person name="Guthke R."/>
            <person name="Scherlach K."/>
            <person name="Martin K."/>
            <person name="Brakhage A.A."/>
            <person name="Petzke L."/>
            <person name="Valiante V."/>
        </authorList>
    </citation>
    <scope>NUCLEOTIDE SEQUENCE [LARGE SCALE GENOMIC DNA]</scope>
    <source>
        <strain evidence="13">SF006504</strain>
    </source>
</reference>
<evidence type="ECO:0000256" key="5">
    <source>
        <dbReference type="ARBA" id="ARBA00022723"/>
    </source>
</evidence>
<keyword evidence="4 9" id="KW-0349">Heme</keyword>
<keyword evidence="13" id="KW-1185">Reference proteome</keyword>
<dbReference type="Gene3D" id="1.10.630.10">
    <property type="entry name" value="Cytochrome P450"/>
    <property type="match status" value="1"/>
</dbReference>
<dbReference type="GO" id="GO:0016705">
    <property type="term" value="F:oxidoreductase activity, acting on paired donors, with incorporation or reduction of molecular oxygen"/>
    <property type="evidence" value="ECO:0007669"/>
    <property type="project" value="InterPro"/>
</dbReference>
<comment type="cofactor">
    <cofactor evidence="1 9">
        <name>heme</name>
        <dbReference type="ChEBI" id="CHEBI:30413"/>
    </cofactor>
</comment>
<dbReference type="GO" id="GO:0004497">
    <property type="term" value="F:monooxygenase activity"/>
    <property type="evidence" value="ECO:0007669"/>
    <property type="project" value="UniProtKB-KW"/>
</dbReference>
<evidence type="ECO:0000256" key="3">
    <source>
        <dbReference type="ARBA" id="ARBA00010617"/>
    </source>
</evidence>
<comment type="similarity">
    <text evidence="3 10">Belongs to the cytochrome P450 family.</text>
</comment>
<dbReference type="PRINTS" id="PR00463">
    <property type="entry name" value="EP450I"/>
</dbReference>
<evidence type="ECO:0000313" key="13">
    <source>
        <dbReference type="Proteomes" id="UP000054771"/>
    </source>
</evidence>
<protein>
    <recommendedName>
        <fullName evidence="14">Cytochrome P450</fullName>
    </recommendedName>
</protein>
<dbReference type="GO" id="GO:0005506">
    <property type="term" value="F:iron ion binding"/>
    <property type="evidence" value="ECO:0007669"/>
    <property type="project" value="InterPro"/>
</dbReference>
<dbReference type="GO" id="GO:0016020">
    <property type="term" value="C:membrane"/>
    <property type="evidence" value="ECO:0007669"/>
    <property type="project" value="UniProtKB-SubCell"/>
</dbReference>
<dbReference type="InterPro" id="IPR050121">
    <property type="entry name" value="Cytochrome_P450_monoxygenase"/>
</dbReference>
<dbReference type="GO" id="GO:0044550">
    <property type="term" value="P:secondary metabolite biosynthetic process"/>
    <property type="evidence" value="ECO:0007669"/>
    <property type="project" value="UniProtKB-ARBA"/>
</dbReference>
<evidence type="ECO:0000256" key="7">
    <source>
        <dbReference type="ARBA" id="ARBA00023004"/>
    </source>
</evidence>
<dbReference type="PRINTS" id="PR00385">
    <property type="entry name" value="P450"/>
</dbReference>
<evidence type="ECO:0000256" key="2">
    <source>
        <dbReference type="ARBA" id="ARBA00004167"/>
    </source>
</evidence>
<evidence type="ECO:0008006" key="14">
    <source>
        <dbReference type="Google" id="ProtNLM"/>
    </source>
</evidence>
<dbReference type="InterPro" id="IPR002401">
    <property type="entry name" value="Cyt_P450_E_grp-I"/>
</dbReference>
<dbReference type="OrthoDB" id="3934656at2759"/>
<dbReference type="STRING" id="454130.A0A0U5GQ55"/>
<dbReference type="Proteomes" id="UP000054771">
    <property type="component" value="Unassembled WGS sequence"/>
</dbReference>